<evidence type="ECO:0000256" key="2">
    <source>
        <dbReference type="ARBA" id="ARBA00010205"/>
    </source>
</evidence>
<dbReference type="GO" id="GO:0004527">
    <property type="term" value="F:exonuclease activity"/>
    <property type="evidence" value="ECO:0007669"/>
    <property type="project" value="UniProtKB-KW"/>
</dbReference>
<proteinExistence type="inferred from homology"/>
<dbReference type="GO" id="GO:0005634">
    <property type="term" value="C:nucleus"/>
    <property type="evidence" value="ECO:0007669"/>
    <property type="project" value="UniProtKB-SubCell"/>
</dbReference>
<evidence type="ECO:0000256" key="6">
    <source>
        <dbReference type="ARBA" id="ARBA00022839"/>
    </source>
</evidence>
<evidence type="ECO:0000256" key="1">
    <source>
        <dbReference type="ARBA" id="ARBA00004123"/>
    </source>
</evidence>
<protein>
    <submittedName>
        <fullName evidence="10">Uncharacterized protein</fullName>
    </submittedName>
</protein>
<evidence type="ECO:0000256" key="4">
    <source>
        <dbReference type="ARBA" id="ARBA00022763"/>
    </source>
</evidence>
<sequence>SSNVSIVLTEEEEVKDPPSKKLKPNPNEDDDCILIEDKPLEEAPPTGITPTLFYLTKVRGIPDRYNDPRYTVGIKDILSSIHGNLIGSAQFNYMFDIKWLLDQYPEDKRFSITMNALLSLPLLIVHGFQGREFESLRMDSLSHSNIKLLQMKSRMW</sequence>
<evidence type="ECO:0000256" key="5">
    <source>
        <dbReference type="ARBA" id="ARBA00022801"/>
    </source>
</evidence>
<keyword evidence="6" id="KW-0269">Exonuclease</keyword>
<dbReference type="Pfam" id="PF06087">
    <property type="entry name" value="Tyr-DNA_phospho"/>
    <property type="match status" value="1"/>
</dbReference>
<keyword evidence="3" id="KW-0540">Nuclease</keyword>
<feature type="region of interest" description="Disordered" evidence="9">
    <location>
        <begin position="1"/>
        <end position="30"/>
    </location>
</feature>
<evidence type="ECO:0000256" key="3">
    <source>
        <dbReference type="ARBA" id="ARBA00022722"/>
    </source>
</evidence>
<evidence type="ECO:0000256" key="7">
    <source>
        <dbReference type="ARBA" id="ARBA00023204"/>
    </source>
</evidence>
<dbReference type="EnsemblMetazoa" id="Aqu2.1.10094_001">
    <property type="protein sequence ID" value="Aqu2.1.10094_001"/>
    <property type="gene ID" value="Aqu2.1.10094"/>
</dbReference>
<dbReference type="GO" id="GO:0006281">
    <property type="term" value="P:DNA repair"/>
    <property type="evidence" value="ECO:0007669"/>
    <property type="project" value="UniProtKB-KW"/>
</dbReference>
<keyword evidence="8" id="KW-0539">Nucleus</keyword>
<dbReference type="STRING" id="400682.A0A1X7T6S1"/>
<dbReference type="PANTHER" id="PTHR12415:SF0">
    <property type="entry name" value="TYROSYL-DNA PHOSPHODIESTERASE 1"/>
    <property type="match status" value="1"/>
</dbReference>
<dbReference type="GO" id="GO:0017005">
    <property type="term" value="F:3'-tyrosyl-DNA phosphodiesterase activity"/>
    <property type="evidence" value="ECO:0007669"/>
    <property type="project" value="TreeGrafter"/>
</dbReference>
<dbReference type="eggNOG" id="KOG2031">
    <property type="taxonomic scope" value="Eukaryota"/>
</dbReference>
<dbReference type="InParanoid" id="A0A1X7T6S1"/>
<dbReference type="OrthoDB" id="47785at2759"/>
<dbReference type="GO" id="GO:0003690">
    <property type="term" value="F:double-stranded DNA binding"/>
    <property type="evidence" value="ECO:0007669"/>
    <property type="project" value="TreeGrafter"/>
</dbReference>
<accession>A0A1X7T6S1</accession>
<dbReference type="PANTHER" id="PTHR12415">
    <property type="entry name" value="TYROSYL-DNA PHOSPHODIESTERASE 1"/>
    <property type="match status" value="1"/>
</dbReference>
<evidence type="ECO:0000256" key="9">
    <source>
        <dbReference type="SAM" id="MobiDB-lite"/>
    </source>
</evidence>
<reference evidence="10" key="1">
    <citation type="submission" date="2017-05" db="UniProtKB">
        <authorList>
            <consortium name="EnsemblMetazoa"/>
        </authorList>
    </citation>
    <scope>IDENTIFICATION</scope>
</reference>
<dbReference type="InterPro" id="IPR010347">
    <property type="entry name" value="Tdp1"/>
</dbReference>
<comment type="subcellular location">
    <subcellularLocation>
        <location evidence="1">Nucleus</location>
    </subcellularLocation>
</comment>
<comment type="similarity">
    <text evidence="2">Belongs to the tyrosyl-DNA phosphodiesterase family.</text>
</comment>
<dbReference type="SUPFAM" id="SSF56024">
    <property type="entry name" value="Phospholipase D/nuclease"/>
    <property type="match status" value="1"/>
</dbReference>
<organism evidence="10">
    <name type="scientific">Amphimedon queenslandica</name>
    <name type="common">Sponge</name>
    <dbReference type="NCBI Taxonomy" id="400682"/>
    <lineage>
        <taxon>Eukaryota</taxon>
        <taxon>Metazoa</taxon>
        <taxon>Porifera</taxon>
        <taxon>Demospongiae</taxon>
        <taxon>Heteroscleromorpha</taxon>
        <taxon>Haplosclerida</taxon>
        <taxon>Niphatidae</taxon>
        <taxon>Amphimedon</taxon>
    </lineage>
</organism>
<evidence type="ECO:0000313" key="10">
    <source>
        <dbReference type="EnsemblMetazoa" id="Aqu2.1.10094_001"/>
    </source>
</evidence>
<dbReference type="Gene3D" id="3.30.870.10">
    <property type="entry name" value="Endonuclease Chain A"/>
    <property type="match status" value="1"/>
</dbReference>
<keyword evidence="7" id="KW-0234">DNA repair</keyword>
<name>A0A1X7T6S1_AMPQE</name>
<keyword evidence="4" id="KW-0227">DNA damage</keyword>
<evidence type="ECO:0000256" key="8">
    <source>
        <dbReference type="ARBA" id="ARBA00023242"/>
    </source>
</evidence>
<keyword evidence="5" id="KW-0378">Hydrolase</keyword>
<dbReference type="GO" id="GO:0003697">
    <property type="term" value="F:single-stranded DNA binding"/>
    <property type="evidence" value="ECO:0007669"/>
    <property type="project" value="TreeGrafter"/>
</dbReference>
<dbReference type="AlphaFoldDB" id="A0A1X7T6S1"/>